<protein>
    <recommendedName>
        <fullName evidence="3">Rpn family recombination-promoting nuclease/putative transposase</fullName>
    </recommendedName>
</protein>
<evidence type="ECO:0000313" key="1">
    <source>
        <dbReference type="EMBL" id="NEE03558.1"/>
    </source>
</evidence>
<dbReference type="RefSeq" id="WP_163743315.1">
    <property type="nucleotide sequence ID" value="NZ_JAAGOA010000023.1"/>
</dbReference>
<evidence type="ECO:0000313" key="2">
    <source>
        <dbReference type="Proteomes" id="UP000475214"/>
    </source>
</evidence>
<proteinExistence type="predicted"/>
<reference evidence="1 2" key="1">
    <citation type="submission" date="2020-02" db="EMBL/GenBank/DDBJ databases">
        <authorList>
            <person name="Li X.-J."/>
            <person name="Han X.-M."/>
        </authorList>
    </citation>
    <scope>NUCLEOTIDE SEQUENCE [LARGE SCALE GENOMIC DNA]</scope>
    <source>
        <strain evidence="1 2">CCTCC AB 2017055</strain>
    </source>
</reference>
<dbReference type="PANTHER" id="PTHR34613">
    <property type="entry name" value="SLL0800 PROTEIN"/>
    <property type="match status" value="1"/>
</dbReference>
<accession>A0A6L9SFY9</accession>
<evidence type="ECO:0008006" key="3">
    <source>
        <dbReference type="Google" id="ProtNLM"/>
    </source>
</evidence>
<dbReference type="PANTHER" id="PTHR34613:SF1">
    <property type="entry name" value="SLL6017 PROTEIN"/>
    <property type="match status" value="1"/>
</dbReference>
<dbReference type="EMBL" id="JAAGOA010000023">
    <property type="protein sequence ID" value="NEE03558.1"/>
    <property type="molecule type" value="Genomic_DNA"/>
</dbReference>
<comment type="caution">
    <text evidence="1">The sequence shown here is derived from an EMBL/GenBank/DDBJ whole genome shotgun (WGS) entry which is preliminary data.</text>
</comment>
<organism evidence="1 2">
    <name type="scientific">Phytoactinopolyspora halotolerans</name>
    <dbReference type="NCBI Taxonomy" id="1981512"/>
    <lineage>
        <taxon>Bacteria</taxon>
        <taxon>Bacillati</taxon>
        <taxon>Actinomycetota</taxon>
        <taxon>Actinomycetes</taxon>
        <taxon>Jiangellales</taxon>
        <taxon>Jiangellaceae</taxon>
        <taxon>Phytoactinopolyspora</taxon>
    </lineage>
</organism>
<name>A0A6L9SFY9_9ACTN</name>
<dbReference type="AlphaFoldDB" id="A0A6L9SFY9"/>
<dbReference type="Proteomes" id="UP000475214">
    <property type="component" value="Unassembled WGS sequence"/>
</dbReference>
<keyword evidence="2" id="KW-1185">Reference proteome</keyword>
<sequence length="332" mass="35858">MPSTLHESLIEMFRARPALATDLLVGPLNVAVPAYERATVASADLTTLAPAEFRADAVLTFTTAADDETPALAVIVEVQLHEDENKKRSWPTYVANLHARLDCPVVLLVVCPRARTATWARSAIELGPGHIIQPMVVGPEAVPVVTDPARARQEPELAIISALTHGRDLRHRAILDAATTALNTFDPEHALLYAETMLVALPKEARRYLEAHMAVYDIHEPKTEFFRRMRDKVLAEGLAEGRAAGLAQGRAEGLAEGRAEGLAEGRAEGRAEGEALGEAKSILTVLAARGVGVPDDARARILNCSDLRQLEAWLEHAVTADSTDDLFGRGSQ</sequence>
<gene>
    <name evidence="1" type="ORF">G1H10_25665</name>
</gene>